<gene>
    <name evidence="2" type="ORF">P343_08930</name>
</gene>
<organism evidence="2 3">
    <name type="scientific">Sporolactobacillus laevolacticus DSM 442</name>
    <dbReference type="NCBI Taxonomy" id="1395513"/>
    <lineage>
        <taxon>Bacteria</taxon>
        <taxon>Bacillati</taxon>
        <taxon>Bacillota</taxon>
        <taxon>Bacilli</taxon>
        <taxon>Bacillales</taxon>
        <taxon>Sporolactobacillaceae</taxon>
        <taxon>Sporolactobacillus</taxon>
    </lineage>
</organism>
<dbReference type="PATRIC" id="fig|1395513.3.peg.1803"/>
<keyword evidence="3" id="KW-1185">Reference proteome</keyword>
<feature type="region of interest" description="Disordered" evidence="1">
    <location>
        <begin position="36"/>
        <end position="57"/>
    </location>
</feature>
<dbReference type="EMBL" id="AWTC01000006">
    <property type="protein sequence ID" value="EST12277.1"/>
    <property type="molecule type" value="Genomic_DNA"/>
</dbReference>
<comment type="caution">
    <text evidence="2">The sequence shown here is derived from an EMBL/GenBank/DDBJ whole genome shotgun (WGS) entry which is preliminary data.</text>
</comment>
<dbReference type="Proteomes" id="UP000018296">
    <property type="component" value="Unassembled WGS sequence"/>
</dbReference>
<accession>V6IY18</accession>
<dbReference type="STRING" id="1395513.P343_08930"/>
<protein>
    <submittedName>
        <fullName evidence="2">Uncharacterized protein</fullName>
    </submittedName>
</protein>
<feature type="compositionally biased region" description="Polar residues" evidence="1">
    <location>
        <begin position="47"/>
        <end position="57"/>
    </location>
</feature>
<evidence type="ECO:0000313" key="2">
    <source>
        <dbReference type="EMBL" id="EST12277.1"/>
    </source>
</evidence>
<sequence>MTWTLVKKFGLIYLMNCGLHSEEILQKDDPVNDSVPIPILPKKQRKTAQPLSPQNLL</sequence>
<name>V6IY18_9BACL</name>
<reference evidence="2 3" key="1">
    <citation type="journal article" date="2013" name="Genome Announc.">
        <title>Genome Sequence of Sporolactobacillus laevolacticus DSM442, an Efficient Polymer-Grade D-Lactate Producer from Agricultural Waste Cottonseed as a Nitrogen Source.</title>
        <authorList>
            <person name="Wang H."/>
            <person name="Wang L."/>
            <person name="Ju J."/>
            <person name="Yu B."/>
            <person name="Ma Y."/>
        </authorList>
    </citation>
    <scope>NUCLEOTIDE SEQUENCE [LARGE SCALE GENOMIC DNA]</scope>
    <source>
        <strain evidence="2 3">DSM 442</strain>
    </source>
</reference>
<dbReference type="AlphaFoldDB" id="V6IY18"/>
<proteinExistence type="predicted"/>
<evidence type="ECO:0000256" key="1">
    <source>
        <dbReference type="SAM" id="MobiDB-lite"/>
    </source>
</evidence>
<evidence type="ECO:0000313" key="3">
    <source>
        <dbReference type="Proteomes" id="UP000018296"/>
    </source>
</evidence>